<reference evidence="1" key="1">
    <citation type="submission" date="2021-05" db="EMBL/GenBank/DDBJ databases">
        <authorList>
            <person name="Pietrasiak N."/>
            <person name="Ward R."/>
            <person name="Stajich J.E."/>
            <person name="Kurbessoian T."/>
        </authorList>
    </citation>
    <scope>NUCLEOTIDE SEQUENCE</scope>
    <source>
        <strain evidence="1">GSE-TBD4-15B</strain>
    </source>
</reference>
<dbReference type="Proteomes" id="UP000707356">
    <property type="component" value="Unassembled WGS sequence"/>
</dbReference>
<dbReference type="EMBL" id="JAHHHV010000065">
    <property type="protein sequence ID" value="MBW4466054.1"/>
    <property type="molecule type" value="Genomic_DNA"/>
</dbReference>
<gene>
    <name evidence="1" type="ORF">KME07_11525</name>
</gene>
<sequence>MPDQAESLIQVTFYYLNGQNESFTVPRNPDDDETNQDAQMEFRHLLQKDWWVMQLEDQTVMVNMANVAKVEVRPSLGQQRGEGIFLNAERITALNRGR</sequence>
<name>A0A951PAW3_9CYAN</name>
<evidence type="ECO:0000313" key="1">
    <source>
        <dbReference type="EMBL" id="MBW4466054.1"/>
    </source>
</evidence>
<reference evidence="1" key="2">
    <citation type="journal article" date="2022" name="Microbiol. Resour. Announc.">
        <title>Metagenome Sequencing to Explore Phylogenomics of Terrestrial Cyanobacteria.</title>
        <authorList>
            <person name="Ward R.D."/>
            <person name="Stajich J.E."/>
            <person name="Johansen J.R."/>
            <person name="Huntemann M."/>
            <person name="Clum A."/>
            <person name="Foster B."/>
            <person name="Foster B."/>
            <person name="Roux S."/>
            <person name="Palaniappan K."/>
            <person name="Varghese N."/>
            <person name="Mukherjee S."/>
            <person name="Reddy T.B.K."/>
            <person name="Daum C."/>
            <person name="Copeland A."/>
            <person name="Chen I.A."/>
            <person name="Ivanova N.N."/>
            <person name="Kyrpides N.C."/>
            <person name="Shapiro N."/>
            <person name="Eloe-Fadrosh E.A."/>
            <person name="Pietrasiak N."/>
        </authorList>
    </citation>
    <scope>NUCLEOTIDE SEQUENCE</scope>
    <source>
        <strain evidence="1">GSE-TBD4-15B</strain>
    </source>
</reference>
<dbReference type="AlphaFoldDB" id="A0A951PAW3"/>
<evidence type="ECO:0000313" key="2">
    <source>
        <dbReference type="Proteomes" id="UP000707356"/>
    </source>
</evidence>
<organism evidence="1 2">
    <name type="scientific">Pegethrix bostrychoides GSE-TBD4-15B</name>
    <dbReference type="NCBI Taxonomy" id="2839662"/>
    <lineage>
        <taxon>Bacteria</taxon>
        <taxon>Bacillati</taxon>
        <taxon>Cyanobacteriota</taxon>
        <taxon>Cyanophyceae</taxon>
        <taxon>Oculatellales</taxon>
        <taxon>Oculatellaceae</taxon>
        <taxon>Pegethrix</taxon>
    </lineage>
</organism>
<protein>
    <submittedName>
        <fullName evidence="1">Uncharacterized protein</fullName>
    </submittedName>
</protein>
<comment type="caution">
    <text evidence="1">The sequence shown here is derived from an EMBL/GenBank/DDBJ whole genome shotgun (WGS) entry which is preliminary data.</text>
</comment>
<proteinExistence type="predicted"/>
<accession>A0A951PAW3</accession>